<dbReference type="InterPro" id="IPR054028">
    <property type="entry name" value="TarS/TarP_linker"/>
</dbReference>
<dbReference type="SUPFAM" id="SSF53448">
    <property type="entry name" value="Nucleotide-diphospho-sugar transferases"/>
    <property type="match status" value="1"/>
</dbReference>
<dbReference type="Proteomes" id="UP000309174">
    <property type="component" value="Unassembled WGS sequence"/>
</dbReference>
<dbReference type="InterPro" id="IPR029044">
    <property type="entry name" value="Nucleotide-diphossugar_trans"/>
</dbReference>
<dbReference type="AlphaFoldDB" id="A0A5C4J6S0"/>
<keyword evidence="3" id="KW-0808">Transferase</keyword>
<evidence type="ECO:0000313" key="4">
    <source>
        <dbReference type="Proteomes" id="UP000309174"/>
    </source>
</evidence>
<dbReference type="RefSeq" id="WP_138648635.1">
    <property type="nucleotide sequence ID" value="NZ_VCKW01000202.1"/>
</dbReference>
<dbReference type="Gene3D" id="3.90.550.10">
    <property type="entry name" value="Spore Coat Polysaccharide Biosynthesis Protein SpsA, Chain A"/>
    <property type="match status" value="1"/>
</dbReference>
<dbReference type="GO" id="GO:0016758">
    <property type="term" value="F:hexosyltransferase activity"/>
    <property type="evidence" value="ECO:0007669"/>
    <property type="project" value="UniProtKB-ARBA"/>
</dbReference>
<dbReference type="OrthoDB" id="2676521at2"/>
<reference evidence="3 4" key="1">
    <citation type="submission" date="2019-05" db="EMBL/GenBank/DDBJ databases">
        <title>Draft genome sequence of Actinomadura sp. 14C53.</title>
        <authorList>
            <person name="Saricaoglu S."/>
            <person name="Isik K."/>
        </authorList>
    </citation>
    <scope>NUCLEOTIDE SEQUENCE [LARGE SCALE GENOMIC DNA]</scope>
    <source>
        <strain evidence="3 4">14C53</strain>
    </source>
</reference>
<dbReference type="Pfam" id="PF00535">
    <property type="entry name" value="Glycos_transf_2"/>
    <property type="match status" value="1"/>
</dbReference>
<name>A0A5C4J6S0_9ACTN</name>
<accession>A0A5C4J6S0</accession>
<evidence type="ECO:0000259" key="2">
    <source>
        <dbReference type="Pfam" id="PF22181"/>
    </source>
</evidence>
<dbReference type="EMBL" id="VCKW01000202">
    <property type="protein sequence ID" value="TMQ91566.1"/>
    <property type="molecule type" value="Genomic_DNA"/>
</dbReference>
<dbReference type="InterPro" id="IPR001173">
    <property type="entry name" value="Glyco_trans_2-like"/>
</dbReference>
<feature type="domain" description="Glycosyltransferase 2-like" evidence="1">
    <location>
        <begin position="15"/>
        <end position="174"/>
    </location>
</feature>
<evidence type="ECO:0000313" key="3">
    <source>
        <dbReference type="EMBL" id="TMQ91566.1"/>
    </source>
</evidence>
<protein>
    <submittedName>
        <fullName evidence="3">Glycosyltransferase</fullName>
    </submittedName>
</protein>
<comment type="caution">
    <text evidence="3">The sequence shown here is derived from an EMBL/GenBank/DDBJ whole genome shotgun (WGS) entry which is preliminary data.</text>
</comment>
<gene>
    <name evidence="3" type="ORF">ETD83_30330</name>
</gene>
<proteinExistence type="predicted"/>
<evidence type="ECO:0000259" key="1">
    <source>
        <dbReference type="Pfam" id="PF00535"/>
    </source>
</evidence>
<dbReference type="Pfam" id="PF22181">
    <property type="entry name" value="TarS_linker"/>
    <property type="match status" value="1"/>
</dbReference>
<dbReference type="PANTHER" id="PTHR22916">
    <property type="entry name" value="GLYCOSYLTRANSFERASE"/>
    <property type="match status" value="1"/>
</dbReference>
<sequence>MPSDGGGGGNTVDVTVVVAVYNTMPYLTGCLNSLVTQSIGAGRMEVIAVDDGSTDGSGAELDRFAAAHPDIVTVLRQPNSGGPGAPSNRALDVAKGRFVYFVGADDHLGREALERMVEAADAWGSDVLVGRMKGVNGREVRQDLFAGNRADVDLFDSPLPWLLSNCKLFRRDLVERHKLRFPEDMPIGSDQPFTIEACVRAERISVLADYTCYYAMLRDDGGNITQGSVEVYTRLECAERLFEFVAGLLEPGPGRDAIVHRHTKWELTKPIREGLLDLDDDARRDVCARVGAIVDRHVPDDVLALLPVKRRVRLRLAQRGDADRLCEAIRADVSEKTYAVTLKDGRAYLAYEGFEDAESGLPDDLYEITKGLRRRLADEVRAVGARRTGDLLEITVRTPINGSDAGDPESVHLAFAVRGRDGRVRLDEAPGARLDLAPAEDGLTLTVRMPTSVLFASGSAKRTLRLIVRASGETHDVAVPALLSEPCKSLVWHRIRPYRLSVRGDGRGTTAIETRPSFPARAIVRRLRRALPAGAAKSLGGK</sequence>
<dbReference type="CDD" id="cd00761">
    <property type="entry name" value="Glyco_tranf_GTA_type"/>
    <property type="match status" value="1"/>
</dbReference>
<organism evidence="3 4">
    <name type="scientific">Actinomadura soli</name>
    <dbReference type="NCBI Taxonomy" id="2508997"/>
    <lineage>
        <taxon>Bacteria</taxon>
        <taxon>Bacillati</taxon>
        <taxon>Actinomycetota</taxon>
        <taxon>Actinomycetes</taxon>
        <taxon>Streptosporangiales</taxon>
        <taxon>Thermomonosporaceae</taxon>
        <taxon>Actinomadura</taxon>
    </lineage>
</organism>
<keyword evidence="4" id="KW-1185">Reference proteome</keyword>
<feature type="domain" description="TarS/TarP linker" evidence="2">
    <location>
        <begin position="239"/>
        <end position="327"/>
    </location>
</feature>
<dbReference type="PANTHER" id="PTHR22916:SF3">
    <property type="entry name" value="UDP-GLCNAC:BETAGAL BETA-1,3-N-ACETYLGLUCOSAMINYLTRANSFERASE-LIKE PROTEIN 1"/>
    <property type="match status" value="1"/>
</dbReference>